<feature type="region of interest" description="Disordered" evidence="1">
    <location>
        <begin position="13"/>
        <end position="53"/>
    </location>
</feature>
<accession>A0A0S4UH97</accession>
<organism evidence="2">
    <name type="scientific">Ralstonia solanacearum</name>
    <name type="common">Pseudomonas solanacearum</name>
    <dbReference type="NCBI Taxonomy" id="305"/>
    <lineage>
        <taxon>Bacteria</taxon>
        <taxon>Pseudomonadati</taxon>
        <taxon>Pseudomonadota</taxon>
        <taxon>Betaproteobacteria</taxon>
        <taxon>Burkholderiales</taxon>
        <taxon>Burkholderiaceae</taxon>
        <taxon>Ralstonia</taxon>
        <taxon>Ralstonia solanacearum species complex</taxon>
    </lineage>
</organism>
<evidence type="ECO:0000256" key="1">
    <source>
        <dbReference type="SAM" id="MobiDB-lite"/>
    </source>
</evidence>
<sequence>MAAGGTRISAALADGVAGLSALPRRPGLSPREREVGVLPGQPVRHRDRGQVRP</sequence>
<dbReference type="AlphaFoldDB" id="A0A0S4UH97"/>
<evidence type="ECO:0000313" key="2">
    <source>
        <dbReference type="EMBL" id="CUV21598.1"/>
    </source>
</evidence>
<proteinExistence type="predicted"/>
<reference evidence="2" key="1">
    <citation type="submission" date="2015-10" db="EMBL/GenBank/DDBJ databases">
        <authorList>
            <person name="Gilbert D.G."/>
        </authorList>
    </citation>
    <scope>NUCLEOTIDE SEQUENCE</scope>
    <source>
        <strain evidence="2">Phyl III-seqv23</strain>
    </source>
</reference>
<gene>
    <name evidence="2" type="ORF">RUN1744_v1_40053</name>
</gene>
<name>A0A0S4UH97_RALSL</name>
<protein>
    <submittedName>
        <fullName evidence="2">Uncharacterized protein</fullName>
    </submittedName>
</protein>
<dbReference type="EMBL" id="LN899823">
    <property type="protein sequence ID" value="CUV21598.1"/>
    <property type="molecule type" value="Genomic_DNA"/>
</dbReference>